<feature type="signal peptide" evidence="1">
    <location>
        <begin position="1"/>
        <end position="21"/>
    </location>
</feature>
<dbReference type="OrthoDB" id="5975812at2"/>
<dbReference type="RefSeq" id="WP_132476504.1">
    <property type="nucleotide sequence ID" value="NZ_JBEBWM010000022.1"/>
</dbReference>
<dbReference type="Pfam" id="PF20531">
    <property type="entry name" value="DUF6746"/>
    <property type="match status" value="1"/>
</dbReference>
<dbReference type="InterPro" id="IPR046634">
    <property type="entry name" value="DUF6746"/>
</dbReference>
<dbReference type="AlphaFoldDB" id="A0A4R3V5I7"/>
<reference evidence="2 3" key="1">
    <citation type="submission" date="2019-03" db="EMBL/GenBank/DDBJ databases">
        <title>Genomic Encyclopedia of Type Strains, Phase IV (KMG-IV): sequencing the most valuable type-strain genomes for metagenomic binning, comparative biology and taxonomic classification.</title>
        <authorList>
            <person name="Goeker M."/>
        </authorList>
    </citation>
    <scope>NUCLEOTIDE SEQUENCE [LARGE SCALE GENOMIC DNA]</scope>
    <source>
        <strain evidence="2 3">DSM 100048</strain>
    </source>
</reference>
<keyword evidence="1" id="KW-0732">Signal</keyword>
<proteinExistence type="predicted"/>
<gene>
    <name evidence="2" type="ORF">EV686_104169</name>
</gene>
<keyword evidence="3" id="KW-1185">Reference proteome</keyword>
<feature type="chain" id="PRO_5020991560" evidence="1">
    <location>
        <begin position="22"/>
        <end position="123"/>
    </location>
</feature>
<evidence type="ECO:0000256" key="1">
    <source>
        <dbReference type="SAM" id="SignalP"/>
    </source>
</evidence>
<dbReference type="Proteomes" id="UP000294692">
    <property type="component" value="Unassembled WGS sequence"/>
</dbReference>
<sequence length="123" mass="13448">MKIQMMSILMAGMLAVSSVTANERVDHAQGKPAETLEQAVANFSEGNRQLSELLATKPMTPDVFHEIHMLSYTLENALKKINEEFAALADTLEEVHLGSERMDEGAVVMNGEDYLAVAGKVVK</sequence>
<protein>
    <submittedName>
        <fullName evidence="2">Uncharacterized protein</fullName>
    </submittedName>
</protein>
<accession>A0A4R3V5I7</accession>
<dbReference type="EMBL" id="SMBX01000004">
    <property type="protein sequence ID" value="TCU99070.1"/>
    <property type="molecule type" value="Genomic_DNA"/>
</dbReference>
<name>A0A4R3V5I7_9BURK</name>
<evidence type="ECO:0000313" key="2">
    <source>
        <dbReference type="EMBL" id="TCU99070.1"/>
    </source>
</evidence>
<organism evidence="2 3">
    <name type="scientific">Paracandidimonas soli</name>
    <dbReference type="NCBI Taxonomy" id="1917182"/>
    <lineage>
        <taxon>Bacteria</taxon>
        <taxon>Pseudomonadati</taxon>
        <taxon>Pseudomonadota</taxon>
        <taxon>Betaproteobacteria</taxon>
        <taxon>Burkholderiales</taxon>
        <taxon>Alcaligenaceae</taxon>
        <taxon>Paracandidimonas</taxon>
    </lineage>
</organism>
<evidence type="ECO:0000313" key="3">
    <source>
        <dbReference type="Proteomes" id="UP000294692"/>
    </source>
</evidence>
<comment type="caution">
    <text evidence="2">The sequence shown here is derived from an EMBL/GenBank/DDBJ whole genome shotgun (WGS) entry which is preliminary data.</text>
</comment>